<organism evidence="2 3">
    <name type="scientific">Triparma retinervis</name>
    <dbReference type="NCBI Taxonomy" id="2557542"/>
    <lineage>
        <taxon>Eukaryota</taxon>
        <taxon>Sar</taxon>
        <taxon>Stramenopiles</taxon>
        <taxon>Ochrophyta</taxon>
        <taxon>Bolidophyceae</taxon>
        <taxon>Parmales</taxon>
        <taxon>Triparmaceae</taxon>
        <taxon>Triparma</taxon>
    </lineage>
</organism>
<accession>A0A9W7C4X3</accession>
<evidence type="ECO:0000313" key="2">
    <source>
        <dbReference type="EMBL" id="GMI03332.1"/>
    </source>
</evidence>
<evidence type="ECO:0000256" key="1">
    <source>
        <dbReference type="SAM" id="SignalP"/>
    </source>
</evidence>
<dbReference type="AlphaFoldDB" id="A0A9W7C4X3"/>
<reference evidence="2" key="1">
    <citation type="submission" date="2022-07" db="EMBL/GenBank/DDBJ databases">
        <title>Genome analysis of Parmales, a sister group of diatoms, reveals the evolutionary specialization of diatoms from phago-mixotrophs to photoautotrophs.</title>
        <authorList>
            <person name="Ban H."/>
            <person name="Sato S."/>
            <person name="Yoshikawa S."/>
            <person name="Kazumasa Y."/>
            <person name="Nakamura Y."/>
            <person name="Ichinomiya M."/>
            <person name="Saitoh K."/>
            <person name="Sato N."/>
            <person name="Blanc-Mathieu R."/>
            <person name="Endo H."/>
            <person name="Kuwata A."/>
            <person name="Ogata H."/>
        </authorList>
    </citation>
    <scope>NUCLEOTIDE SEQUENCE</scope>
</reference>
<keyword evidence="3" id="KW-1185">Reference proteome</keyword>
<protein>
    <submittedName>
        <fullName evidence="2">Uncharacterized protein</fullName>
    </submittedName>
</protein>
<comment type="caution">
    <text evidence="2">The sequence shown here is derived from an EMBL/GenBank/DDBJ whole genome shotgun (WGS) entry which is preliminary data.</text>
</comment>
<dbReference type="Proteomes" id="UP001165082">
    <property type="component" value="Unassembled WGS sequence"/>
</dbReference>
<name>A0A9W7C4X3_9STRA</name>
<feature type="chain" id="PRO_5040959156" evidence="1">
    <location>
        <begin position="22"/>
        <end position="444"/>
    </location>
</feature>
<gene>
    <name evidence="2" type="ORF">TrRE_jg11618</name>
</gene>
<keyword evidence="1" id="KW-0732">Signal</keyword>
<dbReference type="EMBL" id="BRXZ01000026">
    <property type="protein sequence ID" value="GMI03332.1"/>
    <property type="molecule type" value="Genomic_DNA"/>
</dbReference>
<sequence length="444" mass="47273">MILRPTLALLAISATAATATTEIVGLVSAGGGGAPPGPPPALTTGNKITFCKLSFDEENLASAANVTVSESTSTDAPDDSWMYDVESPTFQLSGRYWNSKLYGYTNVGNAPSSGGCCSDSFTVYSESNPSGEVVDLTSIISPLFPDAVDSYAYPTHTFDIVEQEDGSAHAYLMVQYEDADINALADAVVVLDIDTLEVIATADGSKYFSFLESENAGTTSTTKSDTIFRIQHYVSTDDSKEEWHGNGITAFTTTDGTPIMAITHRSLNECVLLKDPYKLTSDEGGGKIVQRFGRPGYYNANGKSNVQHDFGGIGNSDSTWNGVHNAWYSVAADGTETMTIYVNSDGSDSSHVYNFDISLQEEDSFEGAPEDTAFDTEWRSVALPWLAGSQGGARPIGPQKEGSRVFVVGSGSATEGIYVVSEDGEMQSCGDGIGPYDSFLRFSP</sequence>
<feature type="signal peptide" evidence="1">
    <location>
        <begin position="1"/>
        <end position="21"/>
    </location>
</feature>
<evidence type="ECO:0000313" key="3">
    <source>
        <dbReference type="Proteomes" id="UP001165082"/>
    </source>
</evidence>
<proteinExistence type="predicted"/>
<dbReference type="OrthoDB" id="422188at2759"/>